<dbReference type="PANTHER" id="PTHR43620:SF7">
    <property type="entry name" value="GLYCEROPHOSPHODIESTER PHOSPHODIESTERASE GDPD5-RELATED"/>
    <property type="match status" value="1"/>
</dbReference>
<evidence type="ECO:0000256" key="4">
    <source>
        <dbReference type="ARBA" id="ARBA00022798"/>
    </source>
</evidence>
<protein>
    <recommendedName>
        <fullName evidence="2">glycerophosphodiester phosphodiesterase</fullName>
        <ecNumber evidence="2">3.1.4.46</ecNumber>
    </recommendedName>
</protein>
<evidence type="ECO:0000256" key="6">
    <source>
        <dbReference type="ARBA" id="ARBA00023180"/>
    </source>
</evidence>
<keyword evidence="9" id="KW-0812">Transmembrane</keyword>
<evidence type="ECO:0000313" key="11">
    <source>
        <dbReference type="EMBL" id="PIA38334.1"/>
    </source>
</evidence>
<feature type="region of interest" description="Disordered" evidence="8">
    <location>
        <begin position="701"/>
        <end position="732"/>
    </location>
</feature>
<feature type="transmembrane region" description="Helical" evidence="9">
    <location>
        <begin position="7"/>
        <end position="25"/>
    </location>
</feature>
<dbReference type="SUPFAM" id="SSF51695">
    <property type="entry name" value="PLC-like phosphodiesterases"/>
    <property type="match status" value="2"/>
</dbReference>
<feature type="compositionally biased region" description="Polar residues" evidence="8">
    <location>
        <begin position="714"/>
        <end position="725"/>
    </location>
</feature>
<gene>
    <name evidence="11" type="ORF">AQUCO_02800188v1</name>
</gene>
<keyword evidence="12" id="KW-1185">Reference proteome</keyword>
<evidence type="ECO:0000256" key="9">
    <source>
        <dbReference type="SAM" id="Phobius"/>
    </source>
</evidence>
<evidence type="ECO:0000256" key="1">
    <source>
        <dbReference type="ARBA" id="ARBA00007277"/>
    </source>
</evidence>
<feature type="domain" description="GP-PDE" evidence="10">
    <location>
        <begin position="357"/>
        <end position="657"/>
    </location>
</feature>
<dbReference type="CDD" id="cd08604">
    <property type="entry name" value="GDPD_SHV3_repeat_2"/>
    <property type="match status" value="1"/>
</dbReference>
<dbReference type="FunCoup" id="A0A2G5D492">
    <property type="interactions" value="2584"/>
</dbReference>
<dbReference type="GO" id="GO:0006071">
    <property type="term" value="P:glycerol metabolic process"/>
    <property type="evidence" value="ECO:0007669"/>
    <property type="project" value="UniProtKB-KW"/>
</dbReference>
<keyword evidence="4" id="KW-0319">Glycerol metabolism</keyword>
<dbReference type="STRING" id="218851.A0A2G5D492"/>
<dbReference type="EC" id="3.1.4.46" evidence="2"/>
<accession>A0A2G5D492</accession>
<dbReference type="Gene3D" id="3.20.20.190">
    <property type="entry name" value="Phosphatidylinositol (PI) phosphodiesterase"/>
    <property type="match status" value="2"/>
</dbReference>
<dbReference type="InterPro" id="IPR030395">
    <property type="entry name" value="GP_PDE_dom"/>
</dbReference>
<sequence length="754" mass="82776">MATFRSVFILCIVVVVVNFAVLDLVSGQRSNRTSLWKTLSGDAPLVIARGGFSGLFPDSSSYAYNFAMSTSLPDVVLWCDVQLTKDGVGICLPNLLLNNITSISGPGEKTYSVNGVPTKGWFTVDYTMEDLQIYWLTQAIWSRSQRFDSNQFAISTVEGVAQENKPPGYWLNIQHDAFYSQHNLSMRSYVLSVSRRVVVNYVSSPEVGFLRSIVTRFRGSPTKLIFRFLEADKTDPSTNQTYGSLLKNLTFIKTFSSGILVPRSYIWPVNIDQYLQPHTSLVADAHREGLEVFASDFANDNTFSYNYSYDPVSEYVSFIDNGDFSVDGVLSDFPITASAAIDCFSHISQNSSGQAMRAIISHNGASGVYPDCTDLAYNQAVEDGADYIDCSVQMTSDGVPICLSSINLIDVTTVPQSPFSNLAVIVPEIQQNAGIFTFNLTWKDIQSLKPAISNPAVEYTLFRNPAYKNAGQFLTLDDFLTFAKSKRLSGIVISIEHAAYLAENKGMSITDAVLDALNKSGYSNQTALEVIIQSTNKAVLTRLKEQSKYKRMYMVDEDIRSVDDSSIKDIKSFADYVAISKDSVFPEYSEFTTGAINSVSKLKSFNLTVFVYVFRNEFVEQAWDFFSDPYVEINTFVIGGDIDGVITDFPGTAAAYRRNKCLGRPTLPPYMTPVQVGALLQAIAAAQLPPAEAPYPILTENDVAEGPLPPVSKVTPTTGGTTEAPNTPPSSQPGLTACIFLSSLSMLLASVLLL</sequence>
<comment type="catalytic activity">
    <reaction evidence="7">
        <text>a sn-glycero-3-phosphodiester + H2O = an alcohol + sn-glycerol 3-phosphate + H(+)</text>
        <dbReference type="Rhea" id="RHEA:12969"/>
        <dbReference type="ChEBI" id="CHEBI:15377"/>
        <dbReference type="ChEBI" id="CHEBI:15378"/>
        <dbReference type="ChEBI" id="CHEBI:30879"/>
        <dbReference type="ChEBI" id="CHEBI:57597"/>
        <dbReference type="ChEBI" id="CHEBI:83408"/>
        <dbReference type="EC" id="3.1.4.46"/>
    </reaction>
</comment>
<dbReference type="GO" id="GO:0006629">
    <property type="term" value="P:lipid metabolic process"/>
    <property type="evidence" value="ECO:0007669"/>
    <property type="project" value="InterPro"/>
</dbReference>
<dbReference type="InParanoid" id="A0A2G5D492"/>
<organism evidence="11 12">
    <name type="scientific">Aquilegia coerulea</name>
    <name type="common">Rocky mountain columbine</name>
    <dbReference type="NCBI Taxonomy" id="218851"/>
    <lineage>
        <taxon>Eukaryota</taxon>
        <taxon>Viridiplantae</taxon>
        <taxon>Streptophyta</taxon>
        <taxon>Embryophyta</taxon>
        <taxon>Tracheophyta</taxon>
        <taxon>Spermatophyta</taxon>
        <taxon>Magnoliopsida</taxon>
        <taxon>Ranunculales</taxon>
        <taxon>Ranunculaceae</taxon>
        <taxon>Thalictroideae</taxon>
        <taxon>Aquilegia</taxon>
    </lineage>
</organism>
<dbReference type="PANTHER" id="PTHR43620">
    <property type="entry name" value="GLYCEROPHOSPHORYL DIESTER PHOSPHODIESTERASE"/>
    <property type="match status" value="1"/>
</dbReference>
<dbReference type="EMBL" id="KZ305045">
    <property type="protein sequence ID" value="PIA38334.1"/>
    <property type="molecule type" value="Genomic_DNA"/>
</dbReference>
<keyword evidence="6" id="KW-0325">Glycoprotein</keyword>
<dbReference type="PROSITE" id="PS51704">
    <property type="entry name" value="GP_PDE"/>
    <property type="match status" value="2"/>
</dbReference>
<dbReference type="FunFam" id="3.20.20.190:FF:000013">
    <property type="entry name" value="Glycerophosphodiester phosphodiesterase GDPDL3"/>
    <property type="match status" value="1"/>
</dbReference>
<keyword evidence="9" id="KW-0472">Membrane</keyword>
<keyword evidence="3" id="KW-0732">Signal</keyword>
<evidence type="ECO:0000256" key="3">
    <source>
        <dbReference type="ARBA" id="ARBA00022729"/>
    </source>
</evidence>
<keyword evidence="5" id="KW-0378">Hydrolase</keyword>
<evidence type="ECO:0000259" key="10">
    <source>
        <dbReference type="PROSITE" id="PS51704"/>
    </source>
</evidence>
<dbReference type="Pfam" id="PF03009">
    <property type="entry name" value="GDPD"/>
    <property type="match status" value="1"/>
</dbReference>
<proteinExistence type="inferred from homology"/>
<reference evidence="11 12" key="1">
    <citation type="submission" date="2017-09" db="EMBL/GenBank/DDBJ databases">
        <title>WGS assembly of Aquilegia coerulea Goldsmith.</title>
        <authorList>
            <person name="Hodges S."/>
            <person name="Kramer E."/>
            <person name="Nordborg M."/>
            <person name="Tomkins J."/>
            <person name="Borevitz J."/>
            <person name="Derieg N."/>
            <person name="Yan J."/>
            <person name="Mihaltcheva S."/>
            <person name="Hayes R.D."/>
            <person name="Rokhsar D."/>
        </authorList>
    </citation>
    <scope>NUCLEOTIDE SEQUENCE [LARGE SCALE GENOMIC DNA]</scope>
    <source>
        <strain evidence="12">cv. Goldsmith</strain>
    </source>
</reference>
<dbReference type="CDD" id="cd08603">
    <property type="entry name" value="GDPD_SHV3_repeat_1"/>
    <property type="match status" value="1"/>
</dbReference>
<evidence type="ECO:0000256" key="7">
    <source>
        <dbReference type="ARBA" id="ARBA00047512"/>
    </source>
</evidence>
<evidence type="ECO:0000313" key="12">
    <source>
        <dbReference type="Proteomes" id="UP000230069"/>
    </source>
</evidence>
<dbReference type="GO" id="GO:0008889">
    <property type="term" value="F:glycerophosphodiester phosphodiesterase activity"/>
    <property type="evidence" value="ECO:0007669"/>
    <property type="project" value="UniProtKB-EC"/>
</dbReference>
<dbReference type="InterPro" id="IPR017946">
    <property type="entry name" value="PLC-like_Pdiesterase_TIM-brl"/>
</dbReference>
<comment type="similarity">
    <text evidence="1">Belongs to the glycerophosphoryl diester phosphodiesterase family.</text>
</comment>
<evidence type="ECO:0000256" key="8">
    <source>
        <dbReference type="SAM" id="MobiDB-lite"/>
    </source>
</evidence>
<feature type="domain" description="GP-PDE" evidence="10">
    <location>
        <begin position="44"/>
        <end position="341"/>
    </location>
</feature>
<keyword evidence="9" id="KW-1133">Transmembrane helix</keyword>
<dbReference type="AlphaFoldDB" id="A0A2G5D492"/>
<evidence type="ECO:0000256" key="5">
    <source>
        <dbReference type="ARBA" id="ARBA00022801"/>
    </source>
</evidence>
<evidence type="ECO:0000256" key="2">
    <source>
        <dbReference type="ARBA" id="ARBA00012247"/>
    </source>
</evidence>
<name>A0A2G5D492_AQUCA</name>
<dbReference type="Proteomes" id="UP000230069">
    <property type="component" value="Unassembled WGS sequence"/>
</dbReference>
<dbReference type="FunFam" id="3.20.20.190:FF:000011">
    <property type="entry name" value="Glycerophosphodiester phosphodiesterase GDPDL3"/>
    <property type="match status" value="1"/>
</dbReference>
<dbReference type="OrthoDB" id="1058301at2759"/>